<dbReference type="Proteomes" id="UP000246114">
    <property type="component" value="Unassembled WGS sequence"/>
</dbReference>
<dbReference type="AlphaFoldDB" id="A0A1I2LU52"/>
<gene>
    <name evidence="1" type="ORF">DBY38_11745</name>
    <name evidence="2" type="ORF">SAMN04487885_111104</name>
</gene>
<sequence>MTNKELSYLEDCLGAEQELQTKCLDYANRVQDTEIKQLLNELASCHQKHFGTLFAELNQ</sequence>
<dbReference type="Gene3D" id="1.20.1260.10">
    <property type="match status" value="1"/>
</dbReference>
<evidence type="ECO:0000313" key="4">
    <source>
        <dbReference type="Proteomes" id="UP000246114"/>
    </source>
</evidence>
<proteinExistence type="predicted"/>
<evidence type="ECO:0000313" key="1">
    <source>
        <dbReference type="EMBL" id="PWL52239.1"/>
    </source>
</evidence>
<organism evidence="2 3">
    <name type="scientific">Clostridium cadaveris</name>
    <dbReference type="NCBI Taxonomy" id="1529"/>
    <lineage>
        <taxon>Bacteria</taxon>
        <taxon>Bacillati</taxon>
        <taxon>Bacillota</taxon>
        <taxon>Clostridia</taxon>
        <taxon>Eubacteriales</taxon>
        <taxon>Clostridiaceae</taxon>
        <taxon>Clostridium</taxon>
    </lineage>
</organism>
<dbReference type="RefSeq" id="WP_027638417.1">
    <property type="nucleotide sequence ID" value="NZ_BAAACD010000016.1"/>
</dbReference>
<accession>A0A1I2LU52</accession>
<name>A0A1I2LU52_9CLOT</name>
<reference evidence="1 4" key="2">
    <citation type="submission" date="2018-03" db="EMBL/GenBank/DDBJ databases">
        <title>The uncultured portion of the human microbiome is neutrally assembled.</title>
        <authorList>
            <person name="Jeraldo P."/>
            <person name="Boardman L."/>
            <person name="White B.A."/>
            <person name="Nelson H."/>
            <person name="Goldenfeld N."/>
            <person name="Chia N."/>
        </authorList>
    </citation>
    <scope>NUCLEOTIDE SEQUENCE [LARGE SCALE GENOMIC DNA]</scope>
    <source>
        <strain evidence="1">CIM:MAG 903</strain>
    </source>
</reference>
<dbReference type="STRING" id="1529.SAMN04487885_111104"/>
<reference evidence="2 3" key="1">
    <citation type="submission" date="2016-10" db="EMBL/GenBank/DDBJ databases">
        <authorList>
            <person name="de Groot N.N."/>
        </authorList>
    </citation>
    <scope>NUCLEOTIDE SEQUENCE [LARGE SCALE GENOMIC DNA]</scope>
    <source>
        <strain evidence="2 3">NLAE-zl-G419</strain>
    </source>
</reference>
<evidence type="ECO:0000313" key="3">
    <source>
        <dbReference type="Proteomes" id="UP000182135"/>
    </source>
</evidence>
<evidence type="ECO:0008006" key="5">
    <source>
        <dbReference type="Google" id="ProtNLM"/>
    </source>
</evidence>
<protein>
    <recommendedName>
        <fullName evidence="5">Spore coat protein</fullName>
    </recommendedName>
</protein>
<dbReference type="OrthoDB" id="1957711at2"/>
<evidence type="ECO:0000313" key="2">
    <source>
        <dbReference type="EMBL" id="SFF82039.1"/>
    </source>
</evidence>
<dbReference type="SUPFAM" id="SSF47240">
    <property type="entry name" value="Ferritin-like"/>
    <property type="match status" value="1"/>
</dbReference>
<dbReference type="InterPro" id="IPR012347">
    <property type="entry name" value="Ferritin-like"/>
</dbReference>
<dbReference type="EMBL" id="QAMZ01000051">
    <property type="protein sequence ID" value="PWL52239.1"/>
    <property type="molecule type" value="Genomic_DNA"/>
</dbReference>
<dbReference type="eggNOG" id="ENOG50303UR">
    <property type="taxonomic scope" value="Bacteria"/>
</dbReference>
<dbReference type="EMBL" id="FOOE01000011">
    <property type="protein sequence ID" value="SFF82039.1"/>
    <property type="molecule type" value="Genomic_DNA"/>
</dbReference>
<dbReference type="InterPro" id="IPR009078">
    <property type="entry name" value="Ferritin-like_SF"/>
</dbReference>
<keyword evidence="3" id="KW-1185">Reference proteome</keyword>
<dbReference type="Proteomes" id="UP000182135">
    <property type="component" value="Unassembled WGS sequence"/>
</dbReference>